<dbReference type="AlphaFoldDB" id="D3TJK2"/>
<dbReference type="SUPFAM" id="SSF50814">
    <property type="entry name" value="Lipocalins"/>
    <property type="match status" value="1"/>
</dbReference>
<dbReference type="Gene3D" id="2.40.128.20">
    <property type="match status" value="1"/>
</dbReference>
<dbReference type="EMBL" id="EU715403">
    <property type="protein sequence ID" value="ACJ26846.1"/>
    <property type="molecule type" value="mRNA"/>
</dbReference>
<evidence type="ECO:0000256" key="3">
    <source>
        <dbReference type="ARBA" id="ARBA00022729"/>
    </source>
</evidence>
<accession>D3TJK2</accession>
<evidence type="ECO:0000256" key="2">
    <source>
        <dbReference type="ARBA" id="ARBA00022525"/>
    </source>
</evidence>
<dbReference type="GO" id="GO:0005576">
    <property type="term" value="C:extracellular region"/>
    <property type="evidence" value="ECO:0007669"/>
    <property type="project" value="UniProtKB-SubCell"/>
</dbReference>
<sequence length="231" mass="26242">MSVVKQGTLLLLLLAVIGTNADHDDCHGLNTTLPATDLHKIVGDWVLVWSVTDHQEGWDLLPNVTSSHAEFRLLPDNHTYMYNERNVYIDKLCANYIINMSTEGSDDHMLHNQGGTVERNGIVELYNESGHVDFYESCPDCLVMVYFSPRGRYLMSYRRDGHHRDVEVLNAAHDNHKKQAECLGFPHDKPFSYDGVADFCHKKSSPDVEVDHHDKTEQHEKVEPTVKAAES</sequence>
<evidence type="ECO:0000256" key="1">
    <source>
        <dbReference type="ARBA" id="ARBA00004613"/>
    </source>
</evidence>
<keyword evidence="2" id="KW-0964">Secreted</keyword>
<protein>
    <submittedName>
        <fullName evidence="7">Tributyltin binding protein type 2-like protein</fullName>
    </submittedName>
</protein>
<dbReference type="PANTHER" id="PTHR11967:SF2">
    <property type="entry name" value="ALPHA-1-ACID GLYCOPROTEIN 1"/>
    <property type="match status" value="1"/>
</dbReference>
<keyword evidence="4" id="KW-0325">Glycoprotein</keyword>
<keyword evidence="3 6" id="KW-0732">Signal</keyword>
<evidence type="ECO:0000313" key="7">
    <source>
        <dbReference type="EMBL" id="ACJ26846.1"/>
    </source>
</evidence>
<feature type="region of interest" description="Disordered" evidence="5">
    <location>
        <begin position="204"/>
        <end position="231"/>
    </location>
</feature>
<reference evidence="7" key="1">
    <citation type="submission" date="2008-05" db="EMBL/GenBank/DDBJ databases">
        <title>Molecular characterization of tributyltin binding protein type 2.</title>
        <authorList>
            <person name="Li G.G."/>
            <person name="Liang X.F."/>
            <person name="He S."/>
        </authorList>
    </citation>
    <scope>NUCLEOTIDE SEQUENCE</scope>
</reference>
<name>D3TJK2_EPICO</name>
<evidence type="ECO:0000256" key="5">
    <source>
        <dbReference type="SAM" id="MobiDB-lite"/>
    </source>
</evidence>
<evidence type="ECO:0000256" key="6">
    <source>
        <dbReference type="SAM" id="SignalP"/>
    </source>
</evidence>
<evidence type="ECO:0000256" key="4">
    <source>
        <dbReference type="ARBA" id="ARBA00023180"/>
    </source>
</evidence>
<dbReference type="PANTHER" id="PTHR11967">
    <property type="entry name" value="ALPHA-1-ACID GLYCOPROTEIN"/>
    <property type="match status" value="1"/>
</dbReference>
<dbReference type="InterPro" id="IPR012674">
    <property type="entry name" value="Calycin"/>
</dbReference>
<comment type="subcellular location">
    <subcellularLocation>
        <location evidence="1">Secreted</location>
    </subcellularLocation>
</comment>
<proteinExistence type="evidence at transcript level"/>
<organism evidence="7">
    <name type="scientific">Epinephelus coioides</name>
    <name type="common">Orange-spotted grouper</name>
    <name type="synonym">Epinephelus nebulosus</name>
    <dbReference type="NCBI Taxonomy" id="94232"/>
    <lineage>
        <taxon>Eukaryota</taxon>
        <taxon>Metazoa</taxon>
        <taxon>Chordata</taxon>
        <taxon>Craniata</taxon>
        <taxon>Vertebrata</taxon>
        <taxon>Euteleostomi</taxon>
        <taxon>Actinopterygii</taxon>
        <taxon>Neopterygii</taxon>
        <taxon>Teleostei</taxon>
        <taxon>Neoteleostei</taxon>
        <taxon>Acanthomorphata</taxon>
        <taxon>Eupercaria</taxon>
        <taxon>Perciformes</taxon>
        <taxon>Serranoidei</taxon>
        <taxon>Serranidae</taxon>
        <taxon>Epinephelinae</taxon>
        <taxon>Epinephelini</taxon>
        <taxon>Epinephelus</taxon>
    </lineage>
</organism>
<feature type="chain" id="PRO_5003051236" evidence="6">
    <location>
        <begin position="22"/>
        <end position="231"/>
    </location>
</feature>
<feature type="signal peptide" evidence="6">
    <location>
        <begin position="1"/>
        <end position="21"/>
    </location>
</feature>